<dbReference type="AlphaFoldDB" id="A0A7G9WBS1"/>
<dbReference type="PANTHER" id="PTHR36174:SF1">
    <property type="entry name" value="LIPID II:GLYCINE GLYCYLTRANSFERASE"/>
    <property type="match status" value="1"/>
</dbReference>
<name>A0A7G9WBS1_ALKCA</name>
<keyword evidence="8" id="KW-1185">Reference proteome</keyword>
<gene>
    <name evidence="7" type="ORF">HYG86_15825</name>
</gene>
<proteinExistence type="inferred from homology"/>
<dbReference type="RefSeq" id="WP_213166527.1">
    <property type="nucleotide sequence ID" value="NZ_CP058559.1"/>
</dbReference>
<evidence type="ECO:0000313" key="7">
    <source>
        <dbReference type="EMBL" id="QNO16133.1"/>
    </source>
</evidence>
<evidence type="ECO:0000313" key="8">
    <source>
        <dbReference type="Proteomes" id="UP000516160"/>
    </source>
</evidence>
<dbReference type="Gene3D" id="3.40.630.30">
    <property type="match status" value="2"/>
</dbReference>
<reference evidence="7 8" key="1">
    <citation type="submission" date="2020-07" db="EMBL/GenBank/DDBJ databases">
        <title>Alkalicella. sp. LB2 genome.</title>
        <authorList>
            <person name="Postec A."/>
            <person name="Quemeneur M."/>
        </authorList>
    </citation>
    <scope>NUCLEOTIDE SEQUENCE [LARGE SCALE GENOMIC DNA]</scope>
    <source>
        <strain evidence="7 8">LB2</strain>
    </source>
</reference>
<sequence>MRLREIQTSELSKYDDFNRNNPNGHLLQSPAWANVKKNEWESHFLVIEEGEEIVGCLSAMIRSIPYIKKKILYIPRGPIFKDYDNTKLWEQFTQDIKEYAKEKNCVLVKIDPAIEEGQGVEEVLKGLGYVNLKEEEGFGGMQPAATMRLDITPEPDDLLGGMPKKTRYNITYPEKKGVVYKKTNLDGLDDFSKVMEATSSRANFLSRQKNYYKLLLDSLGEDACLIIAYYEDIPIAGGITLVYGDKAWAMYGGAANVHTNLKAYYGLNYQRMLWAKTRGAKLFDFFGIPIKREPGEKLYGLYQFKKSFGGRDYDFIGEHDLVVNRLFYFIWQGAKQGHKLIKKIKLFKKKE</sequence>
<comment type="similarity">
    <text evidence="1">Belongs to the FemABX family.</text>
</comment>
<keyword evidence="3" id="KW-0133">Cell shape</keyword>
<dbReference type="KEGG" id="acae:HYG86_15825"/>
<evidence type="ECO:0000256" key="4">
    <source>
        <dbReference type="ARBA" id="ARBA00022984"/>
    </source>
</evidence>
<evidence type="ECO:0000256" key="5">
    <source>
        <dbReference type="ARBA" id="ARBA00023315"/>
    </source>
</evidence>
<dbReference type="EMBL" id="CP058559">
    <property type="protein sequence ID" value="QNO16133.1"/>
    <property type="molecule type" value="Genomic_DNA"/>
</dbReference>
<dbReference type="Pfam" id="PF02388">
    <property type="entry name" value="FemAB"/>
    <property type="match status" value="2"/>
</dbReference>
<organism evidence="7 8">
    <name type="scientific">Alkalicella caledoniensis</name>
    <dbReference type="NCBI Taxonomy" id="2731377"/>
    <lineage>
        <taxon>Bacteria</taxon>
        <taxon>Bacillati</taxon>
        <taxon>Bacillota</taxon>
        <taxon>Clostridia</taxon>
        <taxon>Eubacteriales</taxon>
        <taxon>Proteinivoracaceae</taxon>
        <taxon>Alkalicella</taxon>
    </lineage>
</organism>
<dbReference type="Proteomes" id="UP000516160">
    <property type="component" value="Chromosome"/>
</dbReference>
<evidence type="ECO:0000256" key="3">
    <source>
        <dbReference type="ARBA" id="ARBA00022960"/>
    </source>
</evidence>
<keyword evidence="6" id="KW-0961">Cell wall biogenesis/degradation</keyword>
<dbReference type="SUPFAM" id="SSF55729">
    <property type="entry name" value="Acyl-CoA N-acyltransferases (Nat)"/>
    <property type="match status" value="2"/>
</dbReference>
<keyword evidence="4" id="KW-0573">Peptidoglycan synthesis</keyword>
<dbReference type="InterPro" id="IPR016181">
    <property type="entry name" value="Acyl_CoA_acyltransferase"/>
</dbReference>
<keyword evidence="5" id="KW-0012">Acyltransferase</keyword>
<protein>
    <submittedName>
        <fullName evidence="7">Peptidoglycan bridge formation glycyltransferase FemA/FemB family protein</fullName>
    </submittedName>
</protein>
<dbReference type="PANTHER" id="PTHR36174">
    <property type="entry name" value="LIPID II:GLYCINE GLYCYLTRANSFERASE"/>
    <property type="match status" value="1"/>
</dbReference>
<dbReference type="GO" id="GO:0008360">
    <property type="term" value="P:regulation of cell shape"/>
    <property type="evidence" value="ECO:0007669"/>
    <property type="project" value="UniProtKB-KW"/>
</dbReference>
<dbReference type="GO" id="GO:0071555">
    <property type="term" value="P:cell wall organization"/>
    <property type="evidence" value="ECO:0007669"/>
    <property type="project" value="UniProtKB-KW"/>
</dbReference>
<evidence type="ECO:0000256" key="2">
    <source>
        <dbReference type="ARBA" id="ARBA00022679"/>
    </source>
</evidence>
<dbReference type="InterPro" id="IPR003447">
    <property type="entry name" value="FEMABX"/>
</dbReference>
<dbReference type="GO" id="GO:0009252">
    <property type="term" value="P:peptidoglycan biosynthetic process"/>
    <property type="evidence" value="ECO:0007669"/>
    <property type="project" value="UniProtKB-KW"/>
</dbReference>
<dbReference type="GO" id="GO:0016755">
    <property type="term" value="F:aminoacyltransferase activity"/>
    <property type="evidence" value="ECO:0007669"/>
    <property type="project" value="InterPro"/>
</dbReference>
<evidence type="ECO:0000256" key="1">
    <source>
        <dbReference type="ARBA" id="ARBA00009943"/>
    </source>
</evidence>
<dbReference type="InterPro" id="IPR050644">
    <property type="entry name" value="PG_Glycine_Bridge_Synth"/>
</dbReference>
<accession>A0A7G9WBS1</accession>
<evidence type="ECO:0000256" key="6">
    <source>
        <dbReference type="ARBA" id="ARBA00023316"/>
    </source>
</evidence>
<dbReference type="PROSITE" id="PS51191">
    <property type="entry name" value="FEMABX"/>
    <property type="match status" value="1"/>
</dbReference>
<keyword evidence="2 7" id="KW-0808">Transferase</keyword>